<evidence type="ECO:0000256" key="7">
    <source>
        <dbReference type="SAM" id="Phobius"/>
    </source>
</evidence>
<dbReference type="GO" id="GO:0019646">
    <property type="term" value="P:aerobic electron transport chain"/>
    <property type="evidence" value="ECO:0007669"/>
    <property type="project" value="TreeGrafter"/>
</dbReference>
<dbReference type="Pfam" id="PF02322">
    <property type="entry name" value="Cyt_bd_oxida_II"/>
    <property type="match status" value="1"/>
</dbReference>
<evidence type="ECO:0000256" key="2">
    <source>
        <dbReference type="ARBA" id="ARBA00007543"/>
    </source>
</evidence>
<keyword evidence="5 7" id="KW-1133">Transmembrane helix</keyword>
<feature type="transmembrane region" description="Helical" evidence="7">
    <location>
        <begin position="42"/>
        <end position="63"/>
    </location>
</feature>
<name>A0A455U9W4_9GAMM</name>
<comment type="similarity">
    <text evidence="2">Belongs to the cytochrome ubiquinol oxidase subunit 2 family.</text>
</comment>
<proteinExistence type="inferred from homology"/>
<gene>
    <name evidence="8" type="ORF">HSBAA_33490</name>
</gene>
<organism evidence="8 9">
    <name type="scientific">Vreelandella sulfidaeris</name>
    <dbReference type="NCBI Taxonomy" id="115553"/>
    <lineage>
        <taxon>Bacteria</taxon>
        <taxon>Pseudomonadati</taxon>
        <taxon>Pseudomonadota</taxon>
        <taxon>Gammaproteobacteria</taxon>
        <taxon>Oceanospirillales</taxon>
        <taxon>Halomonadaceae</taxon>
        <taxon>Vreelandella</taxon>
    </lineage>
</organism>
<reference evidence="8 9" key="1">
    <citation type="journal article" date="2019" name="Microbiol. Resour. Announc.">
        <title>Complete Genome Sequence of Halomonas sulfidaeris Strain Esulfide1 Isolated from a Metal Sulfide Rock at a Depth of 2,200 Meters, Obtained Using Nanopore Sequencing.</title>
        <authorList>
            <person name="Saito M."/>
            <person name="Nishigata A."/>
            <person name="Galipon J."/>
            <person name="Arakawa K."/>
        </authorList>
    </citation>
    <scope>NUCLEOTIDE SEQUENCE [LARGE SCALE GENOMIC DNA]</scope>
    <source>
        <strain evidence="8 9">ATCC BAA-803</strain>
    </source>
</reference>
<accession>A0A455U9W4</accession>
<protein>
    <submittedName>
        <fullName evidence="8">Uncharacterized protein</fullName>
    </submittedName>
</protein>
<dbReference type="InterPro" id="IPR003317">
    <property type="entry name" value="Cyt-d_oxidase_su2"/>
</dbReference>
<evidence type="ECO:0000313" key="9">
    <source>
        <dbReference type="Proteomes" id="UP000320231"/>
    </source>
</evidence>
<sequence>MIAVRWAKWPNLLWLGITAVIMMILAIMTVRSATRRHEKRIFIQIGVMFVLGLVGLVASLYPVMLPPDITLWDAASSRSSQQFLLVGYAALLPITLGYTAYSYWLFRGKVRESEE</sequence>
<dbReference type="EMBL" id="AP019514">
    <property type="protein sequence ID" value="BBI62043.1"/>
    <property type="molecule type" value="Genomic_DNA"/>
</dbReference>
<dbReference type="Proteomes" id="UP000320231">
    <property type="component" value="Chromosome"/>
</dbReference>
<dbReference type="GO" id="GO:0009055">
    <property type="term" value="F:electron transfer activity"/>
    <property type="evidence" value="ECO:0007669"/>
    <property type="project" value="TreeGrafter"/>
</dbReference>
<keyword evidence="6 7" id="KW-0472">Membrane</keyword>
<keyword evidence="3" id="KW-1003">Cell membrane</keyword>
<evidence type="ECO:0000256" key="5">
    <source>
        <dbReference type="ARBA" id="ARBA00022989"/>
    </source>
</evidence>
<dbReference type="PANTHER" id="PTHR43141:SF4">
    <property type="entry name" value="CYTOCHROME BD2 SUBUNIT II"/>
    <property type="match status" value="1"/>
</dbReference>
<dbReference type="AlphaFoldDB" id="A0A455U9W4"/>
<evidence type="ECO:0000313" key="8">
    <source>
        <dbReference type="EMBL" id="BBI62043.1"/>
    </source>
</evidence>
<dbReference type="GO" id="GO:0005886">
    <property type="term" value="C:plasma membrane"/>
    <property type="evidence" value="ECO:0007669"/>
    <property type="project" value="UniProtKB-SubCell"/>
</dbReference>
<evidence type="ECO:0000256" key="3">
    <source>
        <dbReference type="ARBA" id="ARBA00022475"/>
    </source>
</evidence>
<evidence type="ECO:0000256" key="1">
    <source>
        <dbReference type="ARBA" id="ARBA00004651"/>
    </source>
</evidence>
<comment type="subcellular location">
    <subcellularLocation>
        <location evidence="1">Cell membrane</location>
        <topology evidence="1">Multi-pass membrane protein</topology>
    </subcellularLocation>
</comment>
<dbReference type="GO" id="GO:0016682">
    <property type="term" value="F:oxidoreductase activity, acting on diphenols and related substances as donors, oxygen as acceptor"/>
    <property type="evidence" value="ECO:0007669"/>
    <property type="project" value="TreeGrafter"/>
</dbReference>
<dbReference type="GO" id="GO:0070069">
    <property type="term" value="C:cytochrome complex"/>
    <property type="evidence" value="ECO:0007669"/>
    <property type="project" value="TreeGrafter"/>
</dbReference>
<evidence type="ECO:0000256" key="6">
    <source>
        <dbReference type="ARBA" id="ARBA00023136"/>
    </source>
</evidence>
<feature type="transmembrane region" description="Helical" evidence="7">
    <location>
        <begin position="12"/>
        <end position="30"/>
    </location>
</feature>
<dbReference type="PANTHER" id="PTHR43141">
    <property type="entry name" value="CYTOCHROME BD2 SUBUNIT II"/>
    <property type="match status" value="1"/>
</dbReference>
<feature type="transmembrane region" description="Helical" evidence="7">
    <location>
        <begin position="83"/>
        <end position="106"/>
    </location>
</feature>
<keyword evidence="4 7" id="KW-0812">Transmembrane</keyword>
<evidence type="ECO:0000256" key="4">
    <source>
        <dbReference type="ARBA" id="ARBA00022692"/>
    </source>
</evidence>
<dbReference type="KEGG" id="hsr:HSBAA_33490"/>